<dbReference type="InterPro" id="IPR011009">
    <property type="entry name" value="Kinase-like_dom_sf"/>
</dbReference>
<dbReference type="EMBL" id="JAZDUA010000139">
    <property type="protein sequence ID" value="KAK7866682.1"/>
    <property type="molecule type" value="Genomic_DNA"/>
</dbReference>
<name>A0AAN9Z8G2_9ORTH</name>
<feature type="domain" description="CHK kinase-like" evidence="1">
    <location>
        <begin position="140"/>
        <end position="336"/>
    </location>
</feature>
<sequence length="428" mass="49625">MTNESVSKWIENEIVPQLLHHDELKEAIAIKTEVQALESMKDNWASDMFEINLTLQQRRQQSKVSLLMKVMNEDENVRDKNQSDKQFFNEIHFYSTAVPFITSRLPSEQSKTDFESLFPKHYYSYYIQNQKPESFKDATIVMENLKVRDYNLGDRESLDIKHCTLALKRIGAFHAYSYFIKEQDPMRFLDAVVKPILETYYIEEKRETTAAVFDASEQRVIDGLAKEVPSDDPGLARLRNLASRSAFDVFSEQVQPQEPLSVLCHGDFLRNNVLFRYANGEPVDMKLIDFQMVRYASPVIDVSLFVCMNTSHALRAAHLHELLQVYHASLTETLAALSGRPAAQLDQRYSFEAFLDEFRKHAVQGYLVTIEFLPWMLVNDDELAEIVKLNWEERGSPRYIEKSRQLGGEKVTRVLVDLAKDLIDKNYL</sequence>
<protein>
    <recommendedName>
        <fullName evidence="1">CHK kinase-like domain-containing protein</fullName>
    </recommendedName>
</protein>
<organism evidence="2 3">
    <name type="scientific">Gryllus longicercus</name>
    <dbReference type="NCBI Taxonomy" id="2509291"/>
    <lineage>
        <taxon>Eukaryota</taxon>
        <taxon>Metazoa</taxon>
        <taxon>Ecdysozoa</taxon>
        <taxon>Arthropoda</taxon>
        <taxon>Hexapoda</taxon>
        <taxon>Insecta</taxon>
        <taxon>Pterygota</taxon>
        <taxon>Neoptera</taxon>
        <taxon>Polyneoptera</taxon>
        <taxon>Orthoptera</taxon>
        <taxon>Ensifera</taxon>
        <taxon>Gryllidea</taxon>
        <taxon>Grylloidea</taxon>
        <taxon>Gryllidae</taxon>
        <taxon>Gryllinae</taxon>
        <taxon>Gryllus</taxon>
    </lineage>
</organism>
<comment type="caution">
    <text evidence="2">The sequence shown here is derived from an EMBL/GenBank/DDBJ whole genome shotgun (WGS) entry which is preliminary data.</text>
</comment>
<dbReference type="AlphaFoldDB" id="A0AAN9Z8G2"/>
<accession>A0AAN9Z8G2</accession>
<dbReference type="PANTHER" id="PTHR11012">
    <property type="entry name" value="PROTEIN KINASE-LIKE DOMAIN-CONTAINING"/>
    <property type="match status" value="1"/>
</dbReference>
<proteinExistence type="predicted"/>
<evidence type="ECO:0000259" key="1">
    <source>
        <dbReference type="SMART" id="SM00587"/>
    </source>
</evidence>
<dbReference type="SUPFAM" id="SSF56112">
    <property type="entry name" value="Protein kinase-like (PK-like)"/>
    <property type="match status" value="1"/>
</dbReference>
<dbReference type="Gene3D" id="3.90.1200.10">
    <property type="match status" value="1"/>
</dbReference>
<dbReference type="Pfam" id="PF02958">
    <property type="entry name" value="EcKL"/>
    <property type="match status" value="1"/>
</dbReference>
<dbReference type="InterPro" id="IPR004119">
    <property type="entry name" value="EcKL"/>
</dbReference>
<gene>
    <name evidence="2" type="ORF">R5R35_003226</name>
</gene>
<dbReference type="Proteomes" id="UP001378592">
    <property type="component" value="Unassembled WGS sequence"/>
</dbReference>
<keyword evidence="3" id="KW-1185">Reference proteome</keyword>
<evidence type="ECO:0000313" key="3">
    <source>
        <dbReference type="Proteomes" id="UP001378592"/>
    </source>
</evidence>
<dbReference type="InterPro" id="IPR015897">
    <property type="entry name" value="CHK_kinase-like"/>
</dbReference>
<evidence type="ECO:0000313" key="2">
    <source>
        <dbReference type="EMBL" id="KAK7866682.1"/>
    </source>
</evidence>
<reference evidence="2 3" key="1">
    <citation type="submission" date="2024-03" db="EMBL/GenBank/DDBJ databases">
        <title>The genome assembly and annotation of the cricket Gryllus longicercus Weissman &amp; Gray.</title>
        <authorList>
            <person name="Szrajer S."/>
            <person name="Gray D."/>
            <person name="Ylla G."/>
        </authorList>
    </citation>
    <scope>NUCLEOTIDE SEQUENCE [LARGE SCALE GENOMIC DNA]</scope>
    <source>
        <strain evidence="2">DAG 2021-001</strain>
        <tissue evidence="2">Whole body minus gut</tissue>
    </source>
</reference>
<dbReference type="SMART" id="SM00587">
    <property type="entry name" value="CHK"/>
    <property type="match status" value="1"/>
</dbReference>
<dbReference type="PANTHER" id="PTHR11012:SF4">
    <property type="entry name" value="LD42035P"/>
    <property type="match status" value="1"/>
</dbReference>